<evidence type="ECO:0000256" key="15">
    <source>
        <dbReference type="SAM" id="Phobius"/>
    </source>
</evidence>
<evidence type="ECO:0000256" key="8">
    <source>
        <dbReference type="ARBA" id="ARBA00022989"/>
    </source>
</evidence>
<evidence type="ECO:0000256" key="3">
    <source>
        <dbReference type="ARBA" id="ARBA00016255"/>
    </source>
</evidence>
<keyword evidence="8 15" id="KW-1133">Transmembrane helix</keyword>
<dbReference type="InterPro" id="IPR035522">
    <property type="entry name" value="Sho1_SH3"/>
</dbReference>
<dbReference type="Gene3D" id="2.30.30.40">
    <property type="entry name" value="SH3 Domains"/>
    <property type="match status" value="1"/>
</dbReference>
<dbReference type="AlphaFoldDB" id="A0A1E3PPE8"/>
<evidence type="ECO:0000256" key="7">
    <source>
        <dbReference type="ARBA" id="ARBA00022692"/>
    </source>
</evidence>
<evidence type="ECO:0000256" key="12">
    <source>
        <dbReference type="ARBA" id="ARBA00030785"/>
    </source>
</evidence>
<dbReference type="Proteomes" id="UP000095009">
    <property type="component" value="Unassembled WGS sequence"/>
</dbReference>
<dbReference type="SMART" id="SM00326">
    <property type="entry name" value="SH3"/>
    <property type="match status" value="1"/>
</dbReference>
<dbReference type="STRING" id="857566.A0A1E3PPE8"/>
<proteinExistence type="inferred from homology"/>
<evidence type="ECO:0000256" key="5">
    <source>
        <dbReference type="ARBA" id="ARBA00022443"/>
    </source>
</evidence>
<feature type="domain" description="SH3" evidence="16">
    <location>
        <begin position="326"/>
        <end position="386"/>
    </location>
</feature>
<accession>A0A1E3PPE8</accession>
<evidence type="ECO:0000256" key="6">
    <source>
        <dbReference type="ARBA" id="ARBA00022475"/>
    </source>
</evidence>
<gene>
    <name evidence="17" type="ORF">NADFUDRAFT_40457</name>
</gene>
<evidence type="ECO:0000256" key="13">
    <source>
        <dbReference type="PROSITE-ProRule" id="PRU00192"/>
    </source>
</evidence>
<feature type="region of interest" description="Disordered" evidence="14">
    <location>
        <begin position="160"/>
        <end position="279"/>
    </location>
</feature>
<feature type="transmembrane region" description="Helical" evidence="15">
    <location>
        <begin position="21"/>
        <end position="43"/>
    </location>
</feature>
<name>A0A1E3PPE8_9ASCO</name>
<keyword evidence="5 13" id="KW-0728">SH3 domain</keyword>
<evidence type="ECO:0000313" key="18">
    <source>
        <dbReference type="Proteomes" id="UP000095009"/>
    </source>
</evidence>
<evidence type="ECO:0000259" key="16">
    <source>
        <dbReference type="PROSITE" id="PS50002"/>
    </source>
</evidence>
<dbReference type="FunFam" id="2.30.30.40:FF:000213">
    <property type="entry name" value="High osmolarity signaling protein SHO1"/>
    <property type="match status" value="1"/>
</dbReference>
<protein>
    <recommendedName>
        <fullName evidence="4">High osmolarity signaling protein SHO1</fullName>
    </recommendedName>
    <alternativeName>
        <fullName evidence="3">High osmolarity signaling protein sho1</fullName>
    </alternativeName>
    <alternativeName>
        <fullName evidence="11 12">Osmosensor SHO1</fullName>
    </alternativeName>
</protein>
<evidence type="ECO:0000256" key="2">
    <source>
        <dbReference type="ARBA" id="ARBA00009739"/>
    </source>
</evidence>
<keyword evidence="18" id="KW-1185">Reference proteome</keyword>
<comment type="subcellular location">
    <subcellularLocation>
        <location evidence="1">Cell membrane</location>
        <topology evidence="1">Multi-pass membrane protein</topology>
    </subcellularLocation>
</comment>
<keyword evidence="9" id="KW-0346">Stress response</keyword>
<feature type="compositionally biased region" description="Polar residues" evidence="14">
    <location>
        <begin position="270"/>
        <end position="279"/>
    </location>
</feature>
<dbReference type="CDD" id="cd11855">
    <property type="entry name" value="SH3_Sho1p"/>
    <property type="match status" value="1"/>
</dbReference>
<feature type="transmembrane region" description="Helical" evidence="15">
    <location>
        <begin position="55"/>
        <end position="75"/>
    </location>
</feature>
<evidence type="ECO:0000256" key="1">
    <source>
        <dbReference type="ARBA" id="ARBA00004651"/>
    </source>
</evidence>
<dbReference type="GO" id="GO:0005886">
    <property type="term" value="C:plasma membrane"/>
    <property type="evidence" value="ECO:0007669"/>
    <property type="project" value="UniProtKB-SubCell"/>
</dbReference>
<feature type="transmembrane region" description="Helical" evidence="15">
    <location>
        <begin position="111"/>
        <end position="133"/>
    </location>
</feature>
<dbReference type="SUPFAM" id="SSF50044">
    <property type="entry name" value="SH3-domain"/>
    <property type="match status" value="1"/>
</dbReference>
<dbReference type="Pfam" id="PF00018">
    <property type="entry name" value="SH3_1"/>
    <property type="match status" value="1"/>
</dbReference>
<evidence type="ECO:0000256" key="14">
    <source>
        <dbReference type="SAM" id="MobiDB-lite"/>
    </source>
</evidence>
<evidence type="ECO:0000313" key="17">
    <source>
        <dbReference type="EMBL" id="ODQ67291.1"/>
    </source>
</evidence>
<evidence type="ECO:0000256" key="11">
    <source>
        <dbReference type="ARBA" id="ARBA00029697"/>
    </source>
</evidence>
<evidence type="ECO:0000256" key="9">
    <source>
        <dbReference type="ARBA" id="ARBA00023016"/>
    </source>
</evidence>
<dbReference type="InterPro" id="IPR001452">
    <property type="entry name" value="SH3_domain"/>
</dbReference>
<feature type="compositionally biased region" description="Polar residues" evidence="14">
    <location>
        <begin position="184"/>
        <end position="198"/>
    </location>
</feature>
<evidence type="ECO:0000256" key="10">
    <source>
        <dbReference type="ARBA" id="ARBA00023136"/>
    </source>
</evidence>
<dbReference type="EMBL" id="KV454407">
    <property type="protein sequence ID" value="ODQ67291.1"/>
    <property type="molecule type" value="Genomic_DNA"/>
</dbReference>
<organism evidence="17 18">
    <name type="scientific">Nadsonia fulvescens var. elongata DSM 6958</name>
    <dbReference type="NCBI Taxonomy" id="857566"/>
    <lineage>
        <taxon>Eukaryota</taxon>
        <taxon>Fungi</taxon>
        <taxon>Dikarya</taxon>
        <taxon>Ascomycota</taxon>
        <taxon>Saccharomycotina</taxon>
        <taxon>Dipodascomycetes</taxon>
        <taxon>Dipodascales</taxon>
        <taxon>Dipodascales incertae sedis</taxon>
        <taxon>Nadsonia</taxon>
    </lineage>
</organism>
<reference evidence="17 18" key="1">
    <citation type="journal article" date="2016" name="Proc. Natl. Acad. Sci. U.S.A.">
        <title>Comparative genomics of biotechnologically important yeasts.</title>
        <authorList>
            <person name="Riley R."/>
            <person name="Haridas S."/>
            <person name="Wolfe K.H."/>
            <person name="Lopes M.R."/>
            <person name="Hittinger C.T."/>
            <person name="Goeker M."/>
            <person name="Salamov A.A."/>
            <person name="Wisecaver J.H."/>
            <person name="Long T.M."/>
            <person name="Calvey C.H."/>
            <person name="Aerts A.L."/>
            <person name="Barry K.W."/>
            <person name="Choi C."/>
            <person name="Clum A."/>
            <person name="Coughlan A.Y."/>
            <person name="Deshpande S."/>
            <person name="Douglass A.P."/>
            <person name="Hanson S.J."/>
            <person name="Klenk H.-P."/>
            <person name="LaButti K.M."/>
            <person name="Lapidus A."/>
            <person name="Lindquist E.A."/>
            <person name="Lipzen A.M."/>
            <person name="Meier-Kolthoff J.P."/>
            <person name="Ohm R.A."/>
            <person name="Otillar R.P."/>
            <person name="Pangilinan J.L."/>
            <person name="Peng Y."/>
            <person name="Rokas A."/>
            <person name="Rosa C.A."/>
            <person name="Scheuner C."/>
            <person name="Sibirny A.A."/>
            <person name="Slot J.C."/>
            <person name="Stielow J.B."/>
            <person name="Sun H."/>
            <person name="Kurtzman C.P."/>
            <person name="Blackwell M."/>
            <person name="Grigoriev I.V."/>
            <person name="Jeffries T.W."/>
        </authorList>
    </citation>
    <scope>NUCLEOTIDE SEQUENCE [LARGE SCALE GENOMIC DNA]</scope>
    <source>
        <strain evidence="17 18">DSM 6958</strain>
    </source>
</reference>
<dbReference type="InterPro" id="IPR036028">
    <property type="entry name" value="SH3-like_dom_sf"/>
</dbReference>
<sequence length="386" mass="41553">MHPYMYSGKSPFDISLLLGDPFALSTLSISAIGWIVAFGGSISSSVMSDRKFPNFSWWGIVFQLLIIVGIFYLICTNNIDPYRFALLAFLSTGTVYSTNSTNNFVYKDSSSGAAAAAGYILISIVNIVWMLYFGTAPDTRLHLIIDSYSIHKAPSGSNGGANANNGGMNPLGSNNHNGNYNNDAAVSSTYQAGSNATYRNPLHHSSDPFNPSNSGQRQSFDQDNGYKNGSGNNDKMRGSIANNNFYSSTQLPGLDTITTAGNSNHDDTGNNHTFSSKSPINGSMNADLHLPNLNTGINNTISSQKDLANANDSSTSASGGSIPPIEYPYRAIAIYSYKANPEDANEISFEKGELLEISDISGRWWQARRVGGEVGICPSNYVELRS</sequence>
<evidence type="ECO:0000256" key="4">
    <source>
        <dbReference type="ARBA" id="ARBA00017350"/>
    </source>
</evidence>
<dbReference type="PROSITE" id="PS50002">
    <property type="entry name" value="SH3"/>
    <property type="match status" value="1"/>
</dbReference>
<keyword evidence="6" id="KW-1003">Cell membrane</keyword>
<feature type="transmembrane region" description="Helical" evidence="15">
    <location>
        <begin position="82"/>
        <end position="99"/>
    </location>
</feature>
<comment type="similarity">
    <text evidence="2">Belongs to the SHO1 family.</text>
</comment>
<feature type="compositionally biased region" description="Polar residues" evidence="14">
    <location>
        <begin position="207"/>
        <end position="233"/>
    </location>
</feature>
<keyword evidence="7 15" id="KW-0812">Transmembrane</keyword>
<keyword evidence="10 15" id="KW-0472">Membrane</keyword>
<dbReference type="OrthoDB" id="5983572at2759"/>
<feature type="compositionally biased region" description="Polar residues" evidence="14">
    <location>
        <begin position="240"/>
        <end position="263"/>
    </location>
</feature>
<feature type="compositionally biased region" description="Low complexity" evidence="14">
    <location>
        <begin position="160"/>
        <end position="182"/>
    </location>
</feature>
<dbReference type="GO" id="GO:0007232">
    <property type="term" value="P:osmosensory signaling pathway via Sho1 osmosensor"/>
    <property type="evidence" value="ECO:0007669"/>
    <property type="project" value="UniProtKB-ARBA"/>
</dbReference>
<dbReference type="PRINTS" id="PR00452">
    <property type="entry name" value="SH3DOMAIN"/>
</dbReference>